<evidence type="ECO:0000313" key="3">
    <source>
        <dbReference type="Proteomes" id="UP000245956"/>
    </source>
</evidence>
<evidence type="ECO:0000313" key="2">
    <source>
        <dbReference type="EMBL" id="PWI76240.1"/>
    </source>
</evidence>
<gene>
    <name evidence="2" type="ORF">PCL_03434</name>
    <name evidence="1" type="ORF">Purlil1_4963</name>
</gene>
<dbReference type="EMBL" id="LCWV01000001">
    <property type="protein sequence ID" value="PWI76240.1"/>
    <property type="molecule type" value="Genomic_DNA"/>
</dbReference>
<reference evidence="1 4" key="4">
    <citation type="journal article" date="2024" name="Microbiol. Resour. Announc.">
        <title>Genome annotations for the ascomycete fungi Trichoderma harzianum, Trichoderma aggressivum, and Purpureocillium lilacinum.</title>
        <authorList>
            <person name="Beijen E.P.W."/>
            <person name="Ohm R.A."/>
        </authorList>
    </citation>
    <scope>NUCLEOTIDE SEQUENCE [LARGE SCALE GENOMIC DNA]</scope>
    <source>
        <strain evidence="1 4">CBS 150709</strain>
    </source>
</reference>
<evidence type="ECO:0000313" key="1">
    <source>
        <dbReference type="EMBL" id="KAK4090827.1"/>
    </source>
</evidence>
<protein>
    <submittedName>
        <fullName evidence="2">Uncharacterized protein</fullName>
    </submittedName>
</protein>
<dbReference type="EMBL" id="JAWRVI010000014">
    <property type="protein sequence ID" value="KAK4090827.1"/>
    <property type="molecule type" value="Genomic_DNA"/>
</dbReference>
<dbReference type="Proteomes" id="UP000245956">
    <property type="component" value="Unassembled WGS sequence"/>
</dbReference>
<dbReference type="AlphaFoldDB" id="A0A2U3EP31"/>
<reference evidence="2 3" key="2">
    <citation type="journal article" date="2016" name="Front. Microbiol.">
        <title>Genome and transcriptome sequences reveal the specific parasitism of the nematophagous Purpureocillium lilacinum 36-1.</title>
        <authorList>
            <person name="Xie J."/>
            <person name="Li S."/>
            <person name="Mo C."/>
            <person name="Xiao X."/>
            <person name="Peng D."/>
            <person name="Wang G."/>
            <person name="Xiao Y."/>
        </authorList>
    </citation>
    <scope>NUCLEOTIDE SEQUENCE [LARGE SCALE GENOMIC DNA]</scope>
    <source>
        <strain evidence="2 3">36-1</strain>
    </source>
</reference>
<dbReference type="Proteomes" id="UP001287286">
    <property type="component" value="Unassembled WGS sequence"/>
</dbReference>
<comment type="caution">
    <text evidence="2">The sequence shown here is derived from an EMBL/GenBank/DDBJ whole genome shotgun (WGS) entry which is preliminary data.</text>
</comment>
<accession>A0A2U3EP31</accession>
<reference evidence="1" key="3">
    <citation type="submission" date="2023-11" db="EMBL/GenBank/DDBJ databases">
        <authorList>
            <person name="Beijen E."/>
            <person name="Ohm R.A."/>
        </authorList>
    </citation>
    <scope>NUCLEOTIDE SEQUENCE</scope>
    <source>
        <strain evidence="1">CBS 150709</strain>
    </source>
</reference>
<evidence type="ECO:0000313" key="4">
    <source>
        <dbReference type="Proteomes" id="UP001287286"/>
    </source>
</evidence>
<reference evidence="2" key="1">
    <citation type="submission" date="2015-05" db="EMBL/GenBank/DDBJ databases">
        <authorList>
            <person name="Wang D.B."/>
            <person name="Wang M."/>
        </authorList>
    </citation>
    <scope>NUCLEOTIDE SEQUENCE</scope>
    <source>
        <strain evidence="2">36-1</strain>
    </source>
</reference>
<keyword evidence="4" id="KW-1185">Reference proteome</keyword>
<proteinExistence type="predicted"/>
<sequence length="177" mass="18858">MFGSIAADAHEPSRFPAWMQVHNATPPKGVTVRNQAGRVSPAVKALASQDCTVPGGRQGPGRDQQPGTGLPVVGGRRPLLLVVRLSNCPPRTLEEAMLRSQTCKLLALRRVCGRDAARTCTRLTDPRSARVTFGPVGCMWNPAVISAARQPHRAGCRFHAISGINKAFGGVLISAVY</sequence>
<organism evidence="2 3">
    <name type="scientific">Purpureocillium lilacinum</name>
    <name type="common">Paecilomyces lilacinus</name>
    <dbReference type="NCBI Taxonomy" id="33203"/>
    <lineage>
        <taxon>Eukaryota</taxon>
        <taxon>Fungi</taxon>
        <taxon>Dikarya</taxon>
        <taxon>Ascomycota</taxon>
        <taxon>Pezizomycotina</taxon>
        <taxon>Sordariomycetes</taxon>
        <taxon>Hypocreomycetidae</taxon>
        <taxon>Hypocreales</taxon>
        <taxon>Ophiocordycipitaceae</taxon>
        <taxon>Purpureocillium</taxon>
    </lineage>
</organism>
<name>A0A2U3EP31_PURLI</name>